<reference evidence="2 3" key="1">
    <citation type="journal article" date="2012" name="Appl. Environ. Microbiol.">
        <title>Involvement of two latex-clearing proteins during rubber degradation and insights into the subsequent degradation pathway revealed by the genome sequence of Gordonia polyisoprenivorans strain VH2.</title>
        <authorList>
            <person name="Hiessl S."/>
            <person name="Schuldes J."/>
            <person name="Thurmer A."/>
            <person name="Halbsguth T."/>
            <person name="Broker D."/>
            <person name="Angelov A."/>
            <person name="Liebl W."/>
            <person name="Daniel R."/>
            <person name="Steinbuchel A."/>
        </authorList>
    </citation>
    <scope>NUCLEOTIDE SEQUENCE [LARGE SCALE GENOMIC DNA]</scope>
    <source>
        <strain evidence="3">DSM 44266 / VH2</strain>
    </source>
</reference>
<dbReference type="NCBIfam" id="TIGR00254">
    <property type="entry name" value="GGDEF"/>
    <property type="match status" value="1"/>
</dbReference>
<dbReference type="InterPro" id="IPR050469">
    <property type="entry name" value="Diguanylate_Cyclase"/>
</dbReference>
<dbReference type="STRING" id="1112204.GPOL_c37440"/>
<dbReference type="PANTHER" id="PTHR45138:SF9">
    <property type="entry name" value="DIGUANYLATE CYCLASE DGCM-RELATED"/>
    <property type="match status" value="1"/>
</dbReference>
<dbReference type="HOGENOM" id="CLU_454054_0_0_11"/>
<dbReference type="Proteomes" id="UP000009154">
    <property type="component" value="Chromosome"/>
</dbReference>
<dbReference type="Pfam" id="PF00990">
    <property type="entry name" value="GGDEF"/>
    <property type="match status" value="1"/>
</dbReference>
<dbReference type="SMART" id="SM00267">
    <property type="entry name" value="GGDEF"/>
    <property type="match status" value="1"/>
</dbReference>
<dbReference type="InterPro" id="IPR043128">
    <property type="entry name" value="Rev_trsase/Diguanyl_cyclase"/>
</dbReference>
<dbReference type="InterPro" id="IPR000160">
    <property type="entry name" value="GGDEF_dom"/>
</dbReference>
<gene>
    <name evidence="2" type="ordered locus">GPOL_c37440</name>
</gene>
<name>H6N2X9_GORPV</name>
<evidence type="ECO:0000259" key="1">
    <source>
        <dbReference type="PROSITE" id="PS50887"/>
    </source>
</evidence>
<sequence>MVTRMRQIEEFGPELILPDVLTESDISRAYGMVTDADSLRALRAECARWRAAHPREMSDSAFWVLHAHQMSTFNLGDHTNASALADEMVRLTEIRGHPRWRSIAHLVRASTDFSRGRSAASMSDLALGVALLDREYGRRSWREPGWAERLDGLHLMGATMTYAAVALLGLNLDVQLRVWIDRMSSPDAVAQPATRNIGELIRGWYHFYAGCGKSALRERVDAARCFALASAAFRRAADGPCGRPAMVPDDIRALEAAAAALAGGPSDETILDRHRHGPPGTSTTVVNLAWARIASARGDHHRAIAAVDRAVECNTGLDARPELHWVLLIAAADLRRRGRAPNESEKASDRAVAALIGQHQTEDAARAQAFDRSLAEARERLDVERQRAALHTDPLTGLGNRRCLDTQLAAARASDDDRALFVAFLDVDNFKLLNDAHSHLYGDRVLRTIGACIRAIIGEGERGIRYGGDEFVLILNAMEESGLVARLARLQSCIAETTAALIPEHGPVSVSVGIAHLGDNATTDAFLFAADRAMLDVKRTGGGAIGVAALGSPPV</sequence>
<evidence type="ECO:0000313" key="3">
    <source>
        <dbReference type="Proteomes" id="UP000009154"/>
    </source>
</evidence>
<dbReference type="eggNOG" id="COG3706">
    <property type="taxonomic scope" value="Bacteria"/>
</dbReference>
<dbReference type="Gene3D" id="3.30.70.270">
    <property type="match status" value="1"/>
</dbReference>
<dbReference type="GO" id="GO:0043709">
    <property type="term" value="P:cell adhesion involved in single-species biofilm formation"/>
    <property type="evidence" value="ECO:0007669"/>
    <property type="project" value="TreeGrafter"/>
</dbReference>
<dbReference type="CDD" id="cd01949">
    <property type="entry name" value="GGDEF"/>
    <property type="match status" value="1"/>
</dbReference>
<dbReference type="InterPro" id="IPR029787">
    <property type="entry name" value="Nucleotide_cyclase"/>
</dbReference>
<organism evidence="2 3">
    <name type="scientific">Gordonia polyisoprenivorans (strain DSM 44266 / VH2)</name>
    <dbReference type="NCBI Taxonomy" id="1112204"/>
    <lineage>
        <taxon>Bacteria</taxon>
        <taxon>Bacillati</taxon>
        <taxon>Actinomycetota</taxon>
        <taxon>Actinomycetes</taxon>
        <taxon>Mycobacteriales</taxon>
        <taxon>Gordoniaceae</taxon>
        <taxon>Gordonia</taxon>
    </lineage>
</organism>
<evidence type="ECO:0000313" key="2">
    <source>
        <dbReference type="EMBL" id="AFA74756.1"/>
    </source>
</evidence>
<accession>H6N2X9</accession>
<dbReference type="GO" id="GO:1902201">
    <property type="term" value="P:negative regulation of bacterial-type flagellum-dependent cell motility"/>
    <property type="evidence" value="ECO:0007669"/>
    <property type="project" value="TreeGrafter"/>
</dbReference>
<dbReference type="GO" id="GO:0005886">
    <property type="term" value="C:plasma membrane"/>
    <property type="evidence" value="ECO:0007669"/>
    <property type="project" value="TreeGrafter"/>
</dbReference>
<dbReference type="KEGG" id="gpo:GPOL_c37440"/>
<keyword evidence="3" id="KW-1185">Reference proteome</keyword>
<dbReference type="GO" id="GO:0052621">
    <property type="term" value="F:diguanylate cyclase activity"/>
    <property type="evidence" value="ECO:0007669"/>
    <property type="project" value="TreeGrafter"/>
</dbReference>
<dbReference type="PROSITE" id="PS50887">
    <property type="entry name" value="GGDEF"/>
    <property type="match status" value="1"/>
</dbReference>
<dbReference type="SUPFAM" id="SSF55073">
    <property type="entry name" value="Nucleotide cyclase"/>
    <property type="match status" value="1"/>
</dbReference>
<proteinExistence type="predicted"/>
<dbReference type="PANTHER" id="PTHR45138">
    <property type="entry name" value="REGULATORY COMPONENTS OF SENSORY TRANSDUCTION SYSTEM"/>
    <property type="match status" value="1"/>
</dbReference>
<dbReference type="EMBL" id="CP003119">
    <property type="protein sequence ID" value="AFA74756.1"/>
    <property type="molecule type" value="Genomic_DNA"/>
</dbReference>
<feature type="domain" description="GGDEF" evidence="1">
    <location>
        <begin position="418"/>
        <end position="550"/>
    </location>
</feature>
<protein>
    <submittedName>
        <fullName evidence="2">Diguanylate cyclase (GGDEF) domain-containing protein</fullName>
    </submittedName>
</protein>
<dbReference type="AlphaFoldDB" id="H6N2X9"/>